<evidence type="ECO:0000313" key="3">
    <source>
        <dbReference type="Proteomes" id="UP000886934"/>
    </source>
</evidence>
<feature type="domain" description="Antitoxin Xre/MbcA/ParS-like toxin-binding" evidence="1">
    <location>
        <begin position="98"/>
        <end position="149"/>
    </location>
</feature>
<protein>
    <recommendedName>
        <fullName evidence="1">Antitoxin Xre/MbcA/ParS-like toxin-binding domain-containing protein</fullName>
    </recommendedName>
</protein>
<comment type="caution">
    <text evidence="2">The sequence shown here is derived from an EMBL/GenBank/DDBJ whole genome shotgun (WGS) entry which is preliminary data.</text>
</comment>
<dbReference type="EMBL" id="BPNN01000121">
    <property type="protein sequence ID" value="GJA65739.1"/>
    <property type="molecule type" value="Genomic_DNA"/>
</dbReference>
<sequence length="152" mass="16791">MNVGTPYKPLQNRVGKPDGLLDTLFLPQQPFDAHWKMLSGFSFDIVTQLSILIQVDEVTICQLANISYVTDTKNRKQGKVFSTEQSIRLYVFIKTLDAALQLFDGDVSAALQWLKLPSKALGGESPIQMLSTPPGTEAVMDLIGRIEHGVIT</sequence>
<accession>A0AA37FW32</accession>
<dbReference type="RefSeq" id="WP_182310723.1">
    <property type="nucleotide sequence ID" value="NZ_BPND01000085.1"/>
</dbReference>
<proteinExistence type="predicted"/>
<reference evidence="2" key="1">
    <citation type="submission" date="2021-07" db="EMBL/GenBank/DDBJ databases">
        <title>Draft genome sequence of carbapenem-resistant Aeromonas spp. in Japan.</title>
        <authorList>
            <person name="Maehana S."/>
            <person name="Suzuki M."/>
            <person name="Kitasato H."/>
        </authorList>
    </citation>
    <scope>NUCLEOTIDE SEQUENCE</scope>
    <source>
        <strain evidence="2">KAM351</strain>
    </source>
</reference>
<dbReference type="InterPro" id="IPR024467">
    <property type="entry name" value="Xre/MbcA/ParS-like_toxin-bd"/>
</dbReference>
<organism evidence="2 3">
    <name type="scientific">Aeromonas caviae</name>
    <name type="common">Aeromonas punctata</name>
    <dbReference type="NCBI Taxonomy" id="648"/>
    <lineage>
        <taxon>Bacteria</taxon>
        <taxon>Pseudomonadati</taxon>
        <taxon>Pseudomonadota</taxon>
        <taxon>Gammaproteobacteria</taxon>
        <taxon>Aeromonadales</taxon>
        <taxon>Aeromonadaceae</taxon>
        <taxon>Aeromonas</taxon>
    </lineage>
</organism>
<evidence type="ECO:0000259" key="1">
    <source>
        <dbReference type="Pfam" id="PF09722"/>
    </source>
</evidence>
<dbReference type="Proteomes" id="UP000886934">
    <property type="component" value="Unassembled WGS sequence"/>
</dbReference>
<gene>
    <name evidence="2" type="ORF">KAM351_43500</name>
</gene>
<dbReference type="AlphaFoldDB" id="A0AA37FW32"/>
<dbReference type="NCBIfam" id="TIGR02293">
    <property type="entry name" value="TAS_TIGR02293"/>
    <property type="match status" value="1"/>
</dbReference>
<dbReference type="Pfam" id="PF09722">
    <property type="entry name" value="Xre_MbcA_ParS_C"/>
    <property type="match status" value="1"/>
</dbReference>
<name>A0AA37FW32_AERCA</name>
<evidence type="ECO:0000313" key="2">
    <source>
        <dbReference type="EMBL" id="GJA65739.1"/>
    </source>
</evidence>
<dbReference type="InterPro" id="IPR011979">
    <property type="entry name" value="Antitox_Xre"/>
</dbReference>